<protein>
    <submittedName>
        <fullName evidence="3">Superfamily i DNA and RNA helicase and helicase subunits-like protein</fullName>
    </submittedName>
</protein>
<dbReference type="Pfam" id="PF18741">
    <property type="entry name" value="MTES_1575"/>
    <property type="match status" value="1"/>
</dbReference>
<dbReference type="PANTHER" id="PTHR10887">
    <property type="entry name" value="DNA2/NAM7 HELICASE FAMILY"/>
    <property type="match status" value="1"/>
</dbReference>
<accession>A0A6S6TJP9</accession>
<name>A0A6S6TJP9_9BACT</name>
<evidence type="ECO:0000259" key="2">
    <source>
        <dbReference type="Pfam" id="PF18741"/>
    </source>
</evidence>
<dbReference type="EMBL" id="CACVAQ010000325">
    <property type="protein sequence ID" value="CAA6823201.1"/>
    <property type="molecule type" value="Genomic_DNA"/>
</dbReference>
<dbReference type="InterPro" id="IPR041679">
    <property type="entry name" value="DNA2/NAM7-like_C"/>
</dbReference>
<gene>
    <name evidence="3" type="ORF">HELGO_WM47045</name>
</gene>
<dbReference type="SUPFAM" id="SSF52540">
    <property type="entry name" value="P-loop containing nucleoside triphosphate hydrolases"/>
    <property type="match status" value="1"/>
</dbReference>
<dbReference type="CDD" id="cd18808">
    <property type="entry name" value="SF1_C_Upf1"/>
    <property type="match status" value="1"/>
</dbReference>
<keyword evidence="3" id="KW-0378">Hydrolase</keyword>
<organism evidence="3">
    <name type="scientific">uncultured Aureispira sp</name>
    <dbReference type="NCBI Taxonomy" id="1331704"/>
    <lineage>
        <taxon>Bacteria</taxon>
        <taxon>Pseudomonadati</taxon>
        <taxon>Bacteroidota</taxon>
        <taxon>Saprospiria</taxon>
        <taxon>Saprospirales</taxon>
        <taxon>Saprospiraceae</taxon>
        <taxon>Aureispira</taxon>
        <taxon>environmental samples</taxon>
    </lineage>
</organism>
<sequence>MQNLDIRFLNNLKDKLSADNLRSIYLNALPKRYLTRLDLADLDVLQQGKAKEFLDFLFTQVRFNFPITIPDNGEINNQEEERIVRRLSSITIENNDHYADHGTKTFGFGYPIILLKDPNAPDNIIKAPLIVWSLDIERDFNNKNQWVIRKKEHFSVMTNTVLATFLRNHANIHLQPMYDQMLEDSILDKDELAEMAQLHMQQLNPNISDRTQSLFRKVLDGDVAPIKTEKEIADLPLDSPAILWSGVFGLFRSQKDGIIKDLDFFTQNIHQLQPLVEQNPNPREPNRSAFMKHSFTMLETDPSQQHLLHKLSQGKNLVIQGPPGTGKSQTLTGIIANTISNAGTCLIVCEKKNALDIIYNTLKKMGLEELCIIIEDVYRDRPALVNSVQERAALHHNPYRVSPSFIRLLQSCAAHVNRLQDFHEKLQKPLSGDDTWTDLVGRYLDSNRQHDKGLLVGLLKTSDFEFNPREFEDILSVLAEGEGLFKKLGTFNHPFNALDERFFRQANALQVEAETQKALDNVCFVVQSAQRDAFSYLFEYEQLLEEHFSEVYLAKMKLADRAMDIIESGLAQSKYHFNKTGGFYRNFMKNVSDKYKKLEAEKVAVLESFLKLQKVHAQYGYFKHQFMDVSDHSKLEFQKLLDHIVEYKTAVYDWFEGRAPFIQQIVKDLGPGNIYQHVSFDKKVSEITKNLNTFEKNFATSQVFKVQFKFVTKNIRRRLTQMEALDKNLQKLKEEFGNFTEYHALKFFWLKLDKRQRAALHGISEANPKDWTGAFTSWYLSNFLAHHSDKFIPDENSYTNNRDGYLKELQALQNTLVSHTLKYWRGKQSLDVQAFHKKKAPLTLSNLYNIAGHQHSARTPLRKIIATDPELFTSFFPVLMVSPAVCSKILPLHPGMFDVVLFDEASQLNLEESFAALVRGKYKIIAGDSHQMPPPDSFNSYYSNQNQQDFVMDDEFWEEQQQQHLIHNKVDYLSNAPSLLEYALSTGTYQECFLEVHYRSKHPYLIDFSNAAFYGNRLTSLPLEKGDYIPIEFKEIKGTYHNYSNQAEAKAIIDYLLALVTEATPCPSVGIATFNLHQRNLILEEIQQLALQQPEANTKFQLLFQNGLFVKSLENIQGDERDILILSTTFGLRADGSMPQNWGPINEQDGYKLLNVAVTRAKQKVCVFNSIPALYYQTYPQELKKKGNTGKGVLYAYLSYANAVQQQDASTRTAILELLYNYSHKKRVETFLYDGKINLFEQEVLQCLGLEFPNLRIEANYQHAGFALPIAILDDNDQVRLAFYYDIYHDKFSEEAYAWDLFHEQYLQKMGIVCHRVWSKEWWKNTAQAQQKLWAQIRAVLG</sequence>
<keyword evidence="3" id="KW-0547">Nucleotide-binding</keyword>
<dbReference type="Pfam" id="PF13087">
    <property type="entry name" value="AAA_12"/>
    <property type="match status" value="1"/>
</dbReference>
<keyword evidence="3" id="KW-0347">Helicase</keyword>
<dbReference type="InterPro" id="IPR045055">
    <property type="entry name" value="DNA2/NAM7-like"/>
</dbReference>
<dbReference type="InterPro" id="IPR047187">
    <property type="entry name" value="SF1_C_Upf1"/>
</dbReference>
<evidence type="ECO:0000259" key="1">
    <source>
        <dbReference type="Pfam" id="PF13087"/>
    </source>
</evidence>
<feature type="domain" description="DNA2/NAM7 helicase-like C-terminal" evidence="1">
    <location>
        <begin position="978"/>
        <end position="1168"/>
    </location>
</feature>
<dbReference type="InterPro" id="IPR049468">
    <property type="entry name" value="Restrct_endonuc-II-like_dom"/>
</dbReference>
<keyword evidence="3" id="KW-0067">ATP-binding</keyword>
<reference evidence="3" key="1">
    <citation type="submission" date="2020-01" db="EMBL/GenBank/DDBJ databases">
        <authorList>
            <person name="Meier V. D."/>
            <person name="Meier V D."/>
        </authorList>
    </citation>
    <scope>NUCLEOTIDE SEQUENCE</scope>
    <source>
        <strain evidence="3">HLG_WM_MAG_10</strain>
    </source>
</reference>
<dbReference type="InterPro" id="IPR027417">
    <property type="entry name" value="P-loop_NTPase"/>
</dbReference>
<evidence type="ECO:0000313" key="3">
    <source>
        <dbReference type="EMBL" id="CAA6823201.1"/>
    </source>
</evidence>
<feature type="domain" description="Restriction endonuclease type II-like" evidence="2">
    <location>
        <begin position="1240"/>
        <end position="1337"/>
    </location>
</feature>
<proteinExistence type="predicted"/>
<dbReference type="Gene3D" id="3.40.50.300">
    <property type="entry name" value="P-loop containing nucleotide triphosphate hydrolases"/>
    <property type="match status" value="3"/>
</dbReference>
<dbReference type="GO" id="GO:0004386">
    <property type="term" value="F:helicase activity"/>
    <property type="evidence" value="ECO:0007669"/>
    <property type="project" value="UniProtKB-KW"/>
</dbReference>